<keyword evidence="1" id="KW-1133">Transmembrane helix</keyword>
<evidence type="ECO:0000256" key="1">
    <source>
        <dbReference type="SAM" id="Phobius"/>
    </source>
</evidence>
<feature type="signal peptide" evidence="2">
    <location>
        <begin position="1"/>
        <end position="16"/>
    </location>
</feature>
<dbReference type="AlphaFoldDB" id="A0A2Z6LPK6"/>
<organism evidence="3 4">
    <name type="scientific">Trifolium subterraneum</name>
    <name type="common">Subterranean clover</name>
    <dbReference type="NCBI Taxonomy" id="3900"/>
    <lineage>
        <taxon>Eukaryota</taxon>
        <taxon>Viridiplantae</taxon>
        <taxon>Streptophyta</taxon>
        <taxon>Embryophyta</taxon>
        <taxon>Tracheophyta</taxon>
        <taxon>Spermatophyta</taxon>
        <taxon>Magnoliopsida</taxon>
        <taxon>eudicotyledons</taxon>
        <taxon>Gunneridae</taxon>
        <taxon>Pentapetalae</taxon>
        <taxon>rosids</taxon>
        <taxon>fabids</taxon>
        <taxon>Fabales</taxon>
        <taxon>Fabaceae</taxon>
        <taxon>Papilionoideae</taxon>
        <taxon>50 kb inversion clade</taxon>
        <taxon>NPAAA clade</taxon>
        <taxon>Hologalegina</taxon>
        <taxon>IRL clade</taxon>
        <taxon>Trifolieae</taxon>
        <taxon>Trifolium</taxon>
    </lineage>
</organism>
<evidence type="ECO:0000313" key="3">
    <source>
        <dbReference type="EMBL" id="GAU19904.1"/>
    </source>
</evidence>
<accession>A0A2Z6LPK6</accession>
<protein>
    <recommendedName>
        <fullName evidence="5">Transmembrane protein</fullName>
    </recommendedName>
</protein>
<evidence type="ECO:0008006" key="5">
    <source>
        <dbReference type="Google" id="ProtNLM"/>
    </source>
</evidence>
<sequence>MVGGVLFCVLLDCGSGSILEHGGSAGFGYVSTTTISLTVVVVGGSGGGRGFWVLELLIALTVVVVSWYLVLVSWHLVLMQWCLDLALVYG</sequence>
<feature type="transmembrane region" description="Helical" evidence="1">
    <location>
        <begin position="26"/>
        <end position="44"/>
    </location>
</feature>
<keyword evidence="2" id="KW-0732">Signal</keyword>
<feature type="chain" id="PRO_5016296693" description="Transmembrane protein" evidence="2">
    <location>
        <begin position="17"/>
        <end position="90"/>
    </location>
</feature>
<keyword evidence="1" id="KW-0472">Membrane</keyword>
<gene>
    <name evidence="3" type="ORF">TSUD_95090</name>
</gene>
<keyword evidence="1" id="KW-0812">Transmembrane</keyword>
<keyword evidence="4" id="KW-1185">Reference proteome</keyword>
<reference evidence="4" key="1">
    <citation type="journal article" date="2017" name="Front. Plant Sci.">
        <title>Climate Clever Clovers: New Paradigm to Reduce the Environmental Footprint of Ruminants by Breeding Low Methanogenic Forages Utilizing Haplotype Variation.</title>
        <authorList>
            <person name="Kaur P."/>
            <person name="Appels R."/>
            <person name="Bayer P.E."/>
            <person name="Keeble-Gagnere G."/>
            <person name="Wang J."/>
            <person name="Hirakawa H."/>
            <person name="Shirasawa K."/>
            <person name="Vercoe P."/>
            <person name="Stefanova K."/>
            <person name="Durmic Z."/>
            <person name="Nichols P."/>
            <person name="Revell C."/>
            <person name="Isobe S.N."/>
            <person name="Edwards D."/>
            <person name="Erskine W."/>
        </authorList>
    </citation>
    <scope>NUCLEOTIDE SEQUENCE [LARGE SCALE GENOMIC DNA]</scope>
    <source>
        <strain evidence="4">cv. Daliak</strain>
    </source>
</reference>
<dbReference type="EMBL" id="DF973206">
    <property type="protein sequence ID" value="GAU19904.1"/>
    <property type="molecule type" value="Genomic_DNA"/>
</dbReference>
<evidence type="ECO:0000313" key="4">
    <source>
        <dbReference type="Proteomes" id="UP000242715"/>
    </source>
</evidence>
<feature type="transmembrane region" description="Helical" evidence="1">
    <location>
        <begin position="56"/>
        <end position="77"/>
    </location>
</feature>
<name>A0A2Z6LPK6_TRISU</name>
<evidence type="ECO:0000256" key="2">
    <source>
        <dbReference type="SAM" id="SignalP"/>
    </source>
</evidence>
<dbReference type="Proteomes" id="UP000242715">
    <property type="component" value="Unassembled WGS sequence"/>
</dbReference>
<proteinExistence type="predicted"/>